<dbReference type="EMBL" id="CP042469">
    <property type="protein sequence ID" value="QOX62920.1"/>
    <property type="molecule type" value="Genomic_DNA"/>
</dbReference>
<gene>
    <name evidence="1" type="ORF">FRZ06_05980</name>
</gene>
<evidence type="ECO:0000313" key="1">
    <source>
        <dbReference type="EMBL" id="QOX62920.1"/>
    </source>
</evidence>
<reference evidence="1" key="1">
    <citation type="submission" date="2019-08" db="EMBL/GenBank/DDBJ databases">
        <title>Genome sequence of Clostridiales bacterium MT110.</title>
        <authorList>
            <person name="Cao J."/>
        </authorList>
    </citation>
    <scope>NUCLEOTIDE SEQUENCE</scope>
    <source>
        <strain evidence="1">MT110</strain>
    </source>
</reference>
<organism evidence="1 2">
    <name type="scientific">Anoxybacterium hadale</name>
    <dbReference type="NCBI Taxonomy" id="3408580"/>
    <lineage>
        <taxon>Bacteria</taxon>
        <taxon>Bacillati</taxon>
        <taxon>Bacillota</taxon>
        <taxon>Clostridia</taxon>
        <taxon>Peptostreptococcales</taxon>
        <taxon>Anaerovoracaceae</taxon>
        <taxon>Anoxybacterium</taxon>
    </lineage>
</organism>
<accession>A0ACD1A948</accession>
<evidence type="ECO:0000313" key="2">
    <source>
        <dbReference type="Proteomes" id="UP000594014"/>
    </source>
</evidence>
<name>A0ACD1A948_9FIRM</name>
<protein>
    <submittedName>
        <fullName evidence="1">Uncharacterized protein</fullName>
    </submittedName>
</protein>
<dbReference type="Proteomes" id="UP000594014">
    <property type="component" value="Chromosome"/>
</dbReference>
<proteinExistence type="predicted"/>
<keyword evidence="2" id="KW-1185">Reference proteome</keyword>
<sequence>MKVRSKQGTTAVFLTMILAAVLAAVGIIVYEASQLAGRSYSDAVLELAGRSILAEYDTELQERYGLFAFNLDQSQVENKINYYASYSFHNNQLKETFRSKKHLDQLRLKVESVSVDLKGYSITNTELFQKQILDTFLYDLGKNLIKPRGVVPSGFQEIELKNMQVINSLPSKGKGVGTSDIGRLLEVGIPNLTEIKEKSEQAFLTNEYILGRFWNHRRGSESRETFFMNEVEYILIGSFNDQGNYNKVRNQLFLMRTGLNLAHIYADNKKRNEMMTLAEVLTPGPLAAFTQAVIAGIWSAAEAENDLRRLEDGKQVSLFKTKDHWAISIENAVRPEMKREISDMKESLEKNGEQENLELGKSLHSKKQSSGYIEPMNKSGIDYEDYLRILLFFENNETKLLRTMDLIQINLKGSYHQDFDLKYLYGGFEFDAVIKGKTYAYTQKY</sequence>